<evidence type="ECO:0000256" key="10">
    <source>
        <dbReference type="ARBA" id="ARBA00023157"/>
    </source>
</evidence>
<dbReference type="EMBL" id="AHAT01010089">
    <property type="status" value="NOT_ANNOTATED_CDS"/>
    <property type="molecule type" value="Genomic_DNA"/>
</dbReference>
<dbReference type="STRING" id="7918.ENSLOCP00000010570"/>
<evidence type="ECO:0000256" key="7">
    <source>
        <dbReference type="ARBA" id="ARBA00022737"/>
    </source>
</evidence>
<dbReference type="InterPro" id="IPR000884">
    <property type="entry name" value="TSP1_rpt"/>
</dbReference>
<feature type="disulfide bond" evidence="14">
    <location>
        <begin position="2398"/>
        <end position="2413"/>
    </location>
</feature>
<dbReference type="SMART" id="SM00215">
    <property type="entry name" value="VWC_out"/>
    <property type="match status" value="9"/>
</dbReference>
<dbReference type="GO" id="GO:0005201">
    <property type="term" value="F:extracellular matrix structural constituent"/>
    <property type="evidence" value="ECO:0000318"/>
    <property type="project" value="GO_Central"/>
</dbReference>
<dbReference type="PROSITE" id="PS50184">
    <property type="entry name" value="VWFC_2"/>
    <property type="match status" value="2"/>
</dbReference>
<dbReference type="PROSITE" id="PS50092">
    <property type="entry name" value="TSP1"/>
    <property type="match status" value="28"/>
</dbReference>
<feature type="disulfide bond" evidence="14">
    <location>
        <begin position="1631"/>
        <end position="1649"/>
    </location>
</feature>
<dbReference type="InterPro" id="IPR000421">
    <property type="entry name" value="FA58C"/>
</dbReference>
<feature type="domain" description="VWFD" evidence="20">
    <location>
        <begin position="1003"/>
        <end position="1173"/>
    </location>
</feature>
<dbReference type="Gene3D" id="2.10.25.10">
    <property type="entry name" value="Laminin"/>
    <property type="match status" value="15"/>
</dbReference>
<dbReference type="Gene3D" id="2.60.120.260">
    <property type="entry name" value="Galactose-binding domain-like"/>
    <property type="match status" value="2"/>
</dbReference>
<evidence type="ECO:0000313" key="21">
    <source>
        <dbReference type="Ensembl" id="ENSLOCP00000010570.1"/>
    </source>
</evidence>
<dbReference type="SMART" id="SM00214">
    <property type="entry name" value="VWC"/>
    <property type="match status" value="7"/>
</dbReference>
<dbReference type="GeneTree" id="ENSGT00940000155829"/>
<organism evidence="21 22">
    <name type="scientific">Lepisosteus oculatus</name>
    <name type="common">Spotted gar</name>
    <dbReference type="NCBI Taxonomy" id="7918"/>
    <lineage>
        <taxon>Eukaryota</taxon>
        <taxon>Metazoa</taxon>
        <taxon>Chordata</taxon>
        <taxon>Craniata</taxon>
        <taxon>Vertebrata</taxon>
        <taxon>Euteleostomi</taxon>
        <taxon>Actinopterygii</taxon>
        <taxon>Neopterygii</taxon>
        <taxon>Holostei</taxon>
        <taxon>Semionotiformes</taxon>
        <taxon>Lepisosteidae</taxon>
        <taxon>Lepisosteus</taxon>
    </lineage>
</organism>
<dbReference type="Bgee" id="ENSLOCG00000008668">
    <property type="expression patterns" value="Expressed in intestine and 3 other cell types or tissues"/>
</dbReference>
<protein>
    <recommendedName>
        <fullName evidence="3">SCO-spondin</fullName>
    </recommendedName>
</protein>
<dbReference type="InterPro" id="IPR036055">
    <property type="entry name" value="LDL_receptor-like_sf"/>
</dbReference>
<feature type="compositionally biased region" description="Polar residues" evidence="15">
    <location>
        <begin position="2853"/>
        <end position="2870"/>
    </location>
</feature>
<keyword evidence="9" id="KW-0130">Cell adhesion</keyword>
<keyword evidence="6 16" id="KW-0732">Signal</keyword>
<keyword evidence="8" id="KW-0106">Calcium</keyword>
<dbReference type="InterPro" id="IPR006207">
    <property type="entry name" value="Cys_knot_C"/>
</dbReference>
<accession>W5MQB1</accession>
<feature type="domain" description="F5/8 type C" evidence="18">
    <location>
        <begin position="2194"/>
        <end position="2353"/>
    </location>
</feature>
<feature type="disulfide bond" evidence="14">
    <location>
        <begin position="1503"/>
        <end position="1518"/>
    </location>
</feature>
<evidence type="ECO:0000256" key="14">
    <source>
        <dbReference type="PROSITE-ProRule" id="PRU00124"/>
    </source>
</evidence>
<dbReference type="SMART" id="SM00832">
    <property type="entry name" value="C8"/>
    <property type="match status" value="3"/>
</dbReference>
<feature type="disulfide bond" evidence="14">
    <location>
        <begin position="1403"/>
        <end position="1415"/>
    </location>
</feature>
<dbReference type="FunFam" id="2.20.100.10:FF:000080">
    <property type="entry name" value="SCO-spondin"/>
    <property type="match status" value="1"/>
</dbReference>
<dbReference type="FunFam" id="2.10.25.10:FF:000217">
    <property type="entry name" value="SCO-spondin"/>
    <property type="match status" value="1"/>
</dbReference>
<comment type="function">
    <text evidence="12">Involved in the modulation of neuronal aggregation. May be involved in developmental events during the formation of the central nervous system.</text>
</comment>
<feature type="disulfide bond" evidence="14">
    <location>
        <begin position="1366"/>
        <end position="1378"/>
    </location>
</feature>
<evidence type="ECO:0000259" key="20">
    <source>
        <dbReference type="PROSITE" id="PS51233"/>
    </source>
</evidence>
<feature type="disulfide bond" evidence="14">
    <location>
        <begin position="2989"/>
        <end position="3004"/>
    </location>
</feature>
<feature type="disulfide bond" evidence="14">
    <location>
        <begin position="1484"/>
        <end position="1496"/>
    </location>
</feature>
<keyword evidence="10 14" id="KW-1015">Disulfide bond</keyword>
<dbReference type="PROSITE" id="PS50022">
    <property type="entry name" value="FA58C_3"/>
    <property type="match status" value="2"/>
</dbReference>
<feature type="disulfide bond" evidence="14">
    <location>
        <begin position="1539"/>
        <end position="1554"/>
    </location>
</feature>
<dbReference type="FunFam" id="2.20.100.10:FF:000007">
    <property type="entry name" value="Thrombospondin 1"/>
    <property type="match status" value="1"/>
</dbReference>
<evidence type="ECO:0000256" key="3">
    <source>
        <dbReference type="ARBA" id="ARBA00020523"/>
    </source>
</evidence>
<feature type="domain" description="CTCK" evidence="17">
    <location>
        <begin position="5798"/>
        <end position="5885"/>
    </location>
</feature>
<feature type="disulfide bond" evidence="14">
    <location>
        <begin position="2726"/>
        <end position="2741"/>
    </location>
</feature>
<dbReference type="InterPro" id="IPR036383">
    <property type="entry name" value="TSP1_rpt_sf"/>
</dbReference>
<dbReference type="CTD" id="243369"/>
<dbReference type="SMART" id="SM00216">
    <property type="entry name" value="VWD"/>
    <property type="match status" value="3"/>
</dbReference>
<dbReference type="SMART" id="SM00041">
    <property type="entry name" value="CT"/>
    <property type="match status" value="1"/>
</dbReference>
<dbReference type="Gene3D" id="4.10.400.10">
    <property type="entry name" value="Low-density Lipoprotein Receptor"/>
    <property type="match status" value="14"/>
</dbReference>
<dbReference type="KEGG" id="loc:102688990"/>
<evidence type="ECO:0000256" key="15">
    <source>
        <dbReference type="SAM" id="MobiDB-lite"/>
    </source>
</evidence>
<dbReference type="PRINTS" id="PR00261">
    <property type="entry name" value="LDLRECEPTOR"/>
</dbReference>
<feature type="domain" description="VWFD" evidence="20">
    <location>
        <begin position="554"/>
        <end position="725"/>
    </location>
</feature>
<dbReference type="OMA" id="QTKNELC"/>
<sequence>MRTLFLTLLGLRLVSGTGHWCESKIQEREEKIVSPRLQKEVDCSRVYQYNLQGWRLDIDRMRKDHGGDEGIAQYYQQNGPNASCYLYKPAQIETRLVNRTVWACCEGWGGPQCTQGIGVRGQCYSTWSCQEFPGVHNSSLMPFEQCCTSLWGHSWRNNSDLSCLSCSYNLLSDSLSPLLLPRAVLGSVRDPQGSSTCLTWGGAHYRTFDRRHYHFQGSCTYILSSSVDGTWAVYISTVCESQGHCSKALRMMFGLELLTAQEKNLSLNGMPLPQGQPLFQNGVSVRWLGDFVFVESGLGVRVKWDGDSTVYLTVTAEHRSSTRGLCGVYNNNPDDDFTTVGGSMSQFAASFGNSWRVPDLQTEGCSDAAELGHSCDVTGDTELRRVAESLCHRLLEHPFSQCHSRVDPAAYVDTCLYLYCSQGQHEREQVTCDTLASYARECAQQHVLITWRSAELCERVCSRGQVYSDCVSSCPPSCTSQHPPEAGQCRDECVGGCECPPGLFLEQGSCVRKEECPCYHRRHKYQPGDTIRQRCNTCVCQAGQWQCSGERCPAQCTLLGELHITTFDGKRYTLQGGCAYTLVEDFVDSKLVVTMESGECARGGAQICLKEITVSAHRTTVTVTDTGEVMVNGQRETLPAVTGDLSVIRASSSFLLIQSFGAHLLWSLEGPLALITLQPGFAHKVRGLCGTFTWSQQDDFTTPEGDVETSAAAFAAKFSTGLHCPPSRGHPLDPCSTYTQRRQHAEEVCAVVHSSVFQPCHDLVDREPYHRLCLYEVCGCTPPRQCQCTVLTAYARHCAQEGAPVNWRNQTYCPMQCSGGQVYQECGRPCQGSCADLRLTQGCPAEESCVPGCNCSPGLAEDEAGQCVPTTMCPCVEGDLVYQPGSTIQKRCNTCVCQSGVWNCTTLSCLDVVECPGSLVFSPHSCLRTCASLDVPGPCTEPLHGCVCPEGTVFLDDQCVSPAECPCHHNGRLFYTNDTITKDCNTCVCSQRHWHCGRSLCAGVCIATGDPHYVSFDGRAFSFLGDCEYVLVQDNQGLFILTAENVPCGTTGVTCTKAVTLTLGNTVIHLLRGQSVTVNGLPVSLPKSYSGNGLRLEHAGLFISLSSSLGLTVLWDGGMRVYVRLAPEFRGQVAGLCGNFDGDAENDFATRQGIIESTPELFGNSWRVSPSCPEVTSHNIHEPCIEHPHRATWSRKRCAIITQELFSPCHAEVPCQQFYDWCVFDACGCDSGGDCECLCTAIAAYAEECNRRGIYIRWRSQELCPMQCDNGLVYEACGPACTPTCGSLGQSPDPHCSALSCLEGCFCPHGTVWHDGSCISSLECPCEWQESLYPPGATIIKDCQNCLCSAGIWHCEGQPCIPRPTCLESEFECGTGRCIPAPWLCDNEDDCGDGSDEFCATTCAPGEFLCTNGHCLEGSLRCDGNPDCPDQSDEEFCPPIHPVCPLGQFSCANGRCLHPERVCDGHLDCGFADNSDEAECGLLCGNGEFQCSGGRCVPYTHRCDGHDDCGDQSDERGCVCTLEELQCPGGQCVSPDRVCDGHEDCPSGTDEAICPSAVTCGPGQFLCGDGTCIGREKLCDGLADCQDGTDEKDSHCQDVTVETVTPRPWPAVTSMSPVSVPGGCGRYEFGCANGECTPLGWRCDGESDCADGSDEMGCHQVCGRSQFRCQNSGECVDHEHLCDGTPHCRDSSDESLDNCGSTQIPPCPGSFLCDNRVCVNSSRVCNGVPDCPGGEDELTCETGTMTTIPPWSRNTSTILCPEYTCPDGSCLTFKQVCNGITECPSIALGQARGSSDEQDCGTWGAWEPWSPCSHTCGTGTQRRRRHCHLQDSLRYCRGEDTQRQQCFSTACPVDGRWLPWTTWSNCSGDCTGMVVRQRGCVPPQNGGETCADLPEQPAIAMEIKPCPQEGCPNVSSCPGDLTLRSCAPCPLTCADLASKDSCKSLTNCFSGCWCAEGLVMDSDQHCVRPEECPCEVRGVWYWPGQLMKIDCQICSCEGGRPQHCRQNPECSVNCGWSSWSPWGECLGPCGVQSVQWSFRSPNNPSKHGNGRQCRGIYRKARRCQTNPCEECEFHGQSYVIGEHWKIGMCQLCQCLPNLTVHCGPYCPLTAGCPQGQVLVPGEGEKCCHCTGSGVNGTVSTLTPLVTPVIPSLNTVTTSSTESPAPHIPTYPLPPGEECRGPLDVRSLPDSSFSASSEQLGHPPSEGRLNSQDSRRDLQGWSPEPDQYRALTTWTPDDHADLGDLIDLTAQPPYLQLDLLQPRNITGIITQGGGAFDTFVSSFYLQFSNDGQHWYTYQELLTDARPRAKVFLGNSDDSSTAVTRLQRMVLSRFVRILPHDFHNAIYLRLELLGCGEAAHRMSTPLPPAPSVSVFKLCEEGQFHCRNGRCVPAGPNGSVCNGVNDCGDASDELHCGSSPSPLSPGPRGCLTSQFSCPPSGPCIRVSQRCDGRMDCPDGADERGCTPSLDTSTPGTGGHRPSEDTRNATVAPPPHPSESRTHAMAAVTFSQTDGHPGLPTTPKPIGAGGSPQPSVPCDLPLGLEDGRIRYGQLSASSHHENNPADAGRLNIVPNVLNMEPGWSPLQGDSSPYFQVDFLKPTWVSGVVTQGSERARGSLTKYRLSYSLGGATFTDYTESTEGKGKAKVFEARADSSAPVTQMLGQVIQARYLRIIPVAFTHTFYLRVEILGCTDDETPLPGSVTAPRRRCGPGQFECSSGECVSAQTALCDGRQDCADHTDELGCGTVYPLSTQSAILLTTAPRERNEAKAGGHTVTLILPPPTQGDSKPHPSGPAHPFPSSTTPGPGMLPGVKEHTGPTGTPGVLISGSPSSPASHGGGPGLHTGGPQDGQPGLATPSSLTTGAQSLGPQQPVATGEPGVHHITTSRSGGHIPSLSPPPHPTPSKDMYNELGTLLTAAPGVRPMTSLPSHPGLPPLPRLAGTTPTPLTIEITGSSSVTPTTQESDHGHPKILCVEGQFACHVFGCVDAMFVCDGQTDCPDGSDEQQCGFTSRPPIPTVPVGPEIRPTPVPHPCSAKQFLCGTGECVHLDRRCDLQNDCQDGSDEKDCVDCVLSQWTQWSQCSVSCGLGSLFRQREVLREALPEGECGGTVFDSRACFTRACAVHGQWSEWTQWSNCDAQCSGGVRVRNRSCSNPPPKNSGRECEGGTVQTQSCNTHPCSTPSGGETGCSAGMVLVKEADCLAGTVDPCPLTCSDLSTQSNCSSKCITGCRCPPGLYLQGGHCVNASQCLCLWDGQLLQPGEQIRKGNCSQCTCQEGHVSCNDSQCEMRCDWTVWSSWAPCDSSCGLGLQQRYRTPVIPVSVKVVPPCPGDSTEVRECHTPCETGPEPPGSQWSEWTSWSVCSKTCFLHVDDVGRRKRFRSCNGTATNSTDITADDTCPGEAQHVQPCNTVPCPVSGGWSPWSPWSLCSSECDSGVQTRQRSCSVPYPRYGGLHCPGPHIQTRECNTHPCRGACPEGMAYQTAGECHAQGGACPRICLDLTPTVECATACYDGCYCSPGLYLLNDSCVPLSLCPCYHKGALYSPGTTVLWDSCNNCTCFDGEMSCGTEPCPVDCGWSSWTQWSTCSRTCDVGMRRRYRSGTNPAPVFGGRACDGSMVEMDSCSLGPCQGVWGVWSPWSECSVLCGGGYRNRTRDSPKGQSMEFASCNLQPCGNMSSCPAEQEWRECARGPVTCSDLRVEFNNRSCEPGCYCAQGQLLQDGQCVPVSQCRCVVDGKQYLPGDTVTRDCNNCSCESGQLVNCTEFSCDVDGQWSVWTPWSGCSVSCGPGLQTRYRFCSSPARSGSGLPCLGPDRQDQICLLTACDRNGGWGMWSNWTECSKSCGGGVRSRRRECDSPSPEGDGDYCEGLRTEVSSCNTEHCPVPPCSEVPSTVFSSCGPSCPRSCDDLAHCEWSCEPGCYCTGGKVLSDNGTSCVDREACPCLDVLTGQRLAPGESIPAPDGCNTCTCERGRLTCTNRPCPVSGGWCKWSSWTPCSRTCGAEWVTRYRSCTCPEPSGGGAACPGEQEKHSGLGVQIQRQPCPSLTFCPVHGSWGSWGPWSECAVCEGTSVRVRECNSPPARFGGLPCHGVARESRSCRDNSTICEDCGGGQVQLACGKPCPQSCSDLHGDTECVDSPGCQPSCGCPGQQVLQDGQCVDPGQCRCKYLNSTTGVLESGNGSRVWPGNPMWQYTEPGETIISTCHNCTCEDGVLQCQSVPGCQVDGGWSQWGAWSECSAPCGGGAQFRLRQCDNPSPQGGGRGCSGGAEQQRECNSQPCGDLGPWGEWSPWSQCSVTCGGGEQIRTRNCRLPPCSGPRQESKTCNTQVCLEVGCPPGRLYRECERGEGCPFSCDHVTGRVGCVSEGCEEGCHCPPGTFYHQGTCVIECPCVVEEETLLALQNVSKSPAEAAVPLGSGGLRLHQGDELQPGDTLTYDCSSCVCQHGQWNCSLSPCPQDGGLSPWGPWGSCSLSCGGLGQKTRTRSCTNPVPANGGQDCEGPRHEITFCQTPDCPVVTVPTEEPSGPEPSDGFGPWSIWSPCSRSCSDAAAPAVKSRWRQCERESCAGETHQERACNLPQCPDGVPCRGEECAERNCSWTAWAAWSMCSRTCGVGQQHRIRTYLAPGVNGTWCDDILGGNIETQFCNIRACRVDGGWSRWSPWSRCDRMCGGGRSIRTRSCTSPPPKNGGNKCEGEKNQVKNCNTRPCDDSGCPPGQQYMECANRCPRLCSDLQQGIICQDNAECQPGCRCPPGLLEQEGVCVQSWQCECTDALGQRWAPGSRHQEGCNNCSCAEGRLSCTNHSCAAAASCVWSVWSPWAPCSTSCGPGLRTRFRSQTSELADSDCQSEESQNKPCDLGPCPPLCVRDNEELSIGDTWLQGECEQCTCTPEGDYCQDIDCQVDGGWTPWSVWSDCPVTCGRGTQIRTRACINPPPRNNGANCFGTEREAQDCGSQHCLDELCPWSQWSECSRSCGAGVSSRQRTCLCEAGKEGDVNCPPETEGERRKEETQLCYVQPCPDCPLSQWSEWTPCSCVSQRQQRHRVSLPPTYKGQHCSELQTQSRACQPGDCQKCEEPFQFSACGSPCEKLCALQGQSRDCAGKGQCVPGCYCPQGLLEQNGTCVPPEQCGCVHLLFPETGRTPIAIRVQEGTLVKSGCRNCMCQDGAMQCDSQHCEVSLSEWSEWTPCSPCRPVASLHLVTAPLLEDRQLVSIQRRYRACMDLDTGLPVPEEPEQCGADLEEEQVCADPDACRDVCQWTDWSPWSTCREPCSGGFRQRQRHPQTSAPMPHCQHPQFQTQSCNTALCPGERCEDRGKEFRASCANQCPRSCADLWEHVQCLQGPCHSGCRCAEGWLLQDGSCVPVSQCRCGVLRENGTLEILPGENVTMDCNNCSCVNGTLLCTNLKCPEYSTWSPWSSCSASCEEGQRTRTRTCQEVPDSLPCAETFQTEPCLLQACPAGCVLSEWSSWSECSATCGGGVSLRNKTVLKEPDPGGQECPAPLEQHTACNTDSCEAECPDGQVFSSCATSCPHTCTDLWPETQCLLGVCQPGCSCSSGKVLHEGSCVPPEMCPCSLLSLLPSWTLNLTLEQRQEEHPAGTVLQHHCNSCVCQRGIFNCSQNSCDVDCEWDSWSAWSPCSVSCGSGEQWSSRVPTRSRQHGGAECEGPAERRRLCQERDCDCPVGERWKRASEQVAVCERSCQDMYLPGPVNCSAPGEWEGCVCDPGRYRSAKGDCVLAAHCECEDGETPRQAGSQWSEGCATCRCVNGLKVCETGCPLVECVEGEVKVEDPGSCCPVCRKEFPEEPIAVCRRYTEVRNITKGDCRLDNVKVSYCRGRCLSMTNVIAEEPYLQAVCECCSYRLDPQSPVRILSLQCESGETEPVVLPVIHSCECTSCQGGDLSKR</sequence>
<comment type="caution">
    <text evidence="13">Lacks conserved residue(s) required for the propagation of feature annotation.</text>
</comment>
<feature type="disulfide bond" evidence="14">
    <location>
        <begin position="1422"/>
        <end position="1437"/>
    </location>
</feature>
<evidence type="ECO:0000256" key="8">
    <source>
        <dbReference type="ARBA" id="ARBA00022837"/>
    </source>
</evidence>
<dbReference type="InParanoid" id="W5MQB1"/>
<dbReference type="InterPro" id="IPR050780">
    <property type="entry name" value="Mucin_vWF_Thrombospondin_sf"/>
</dbReference>
<feature type="domain" description="VWFC" evidence="19">
    <location>
        <begin position="5731"/>
        <end position="5787"/>
    </location>
</feature>
<dbReference type="EMBL" id="AHAT01010090">
    <property type="status" value="NOT_ANNOTATED_CDS"/>
    <property type="molecule type" value="Genomic_DNA"/>
</dbReference>
<feature type="disulfide bond" evidence="14">
    <location>
        <begin position="2706"/>
        <end position="2718"/>
    </location>
</feature>
<dbReference type="PROSITE" id="PS51233">
    <property type="entry name" value="VWFD"/>
    <property type="match status" value="3"/>
</dbReference>
<dbReference type="InterPro" id="IPR008979">
    <property type="entry name" value="Galactose-bd-like_sf"/>
</dbReference>
<dbReference type="Gene3D" id="2.20.100.10">
    <property type="entry name" value="Thrombospondin type-1 (TSP1) repeat"/>
    <property type="match status" value="27"/>
</dbReference>
<dbReference type="GO" id="GO:0007155">
    <property type="term" value="P:cell adhesion"/>
    <property type="evidence" value="ECO:0007669"/>
    <property type="project" value="UniProtKB-KW"/>
</dbReference>
<dbReference type="Pfam" id="PF01826">
    <property type="entry name" value="TIL"/>
    <property type="match status" value="12"/>
</dbReference>
<dbReference type="Pfam" id="PF23244">
    <property type="entry name" value="VWF"/>
    <property type="match status" value="2"/>
</dbReference>
<dbReference type="EMBL" id="AHAT01010094">
    <property type="status" value="NOT_ANNOTATED_CDS"/>
    <property type="molecule type" value="Genomic_DNA"/>
</dbReference>
<keyword evidence="5" id="KW-0245">EGF-like domain</keyword>
<dbReference type="SMART" id="SM00209">
    <property type="entry name" value="TSP1"/>
    <property type="match status" value="29"/>
</dbReference>
<feature type="disulfide bond" evidence="14">
    <location>
        <begin position="1491"/>
        <end position="1509"/>
    </location>
</feature>
<dbReference type="GO" id="GO:0005615">
    <property type="term" value="C:extracellular space"/>
    <property type="evidence" value="ECO:0000318"/>
    <property type="project" value="GO_Central"/>
</dbReference>
<evidence type="ECO:0000256" key="1">
    <source>
        <dbReference type="ARBA" id="ARBA00004239"/>
    </source>
</evidence>
<evidence type="ECO:0000256" key="16">
    <source>
        <dbReference type="SAM" id="SignalP"/>
    </source>
</evidence>
<dbReference type="InterPro" id="IPR023415">
    <property type="entry name" value="LDLR_class-A_CS"/>
</dbReference>
<reference evidence="21" key="2">
    <citation type="submission" date="2025-08" db="UniProtKB">
        <authorList>
            <consortium name="Ensembl"/>
        </authorList>
    </citation>
    <scope>IDENTIFICATION</scope>
</reference>
<feature type="disulfide bond" evidence="14">
    <location>
        <begin position="2447"/>
        <end position="2462"/>
    </location>
</feature>
<dbReference type="Proteomes" id="UP000018468">
    <property type="component" value="Linkage group LG9"/>
</dbReference>
<feature type="disulfide bond" evidence="14">
    <location>
        <begin position="1560"/>
        <end position="1572"/>
    </location>
</feature>
<dbReference type="EMBL" id="AHAT01010092">
    <property type="status" value="NOT_ANNOTATED_CDS"/>
    <property type="molecule type" value="Genomic_DNA"/>
</dbReference>
<feature type="domain" description="VWFD" evidence="20">
    <location>
        <begin position="195"/>
        <end position="366"/>
    </location>
</feature>
<keyword evidence="22" id="KW-1185">Reference proteome</keyword>
<feature type="domain" description="F5/8 type C" evidence="18">
    <location>
        <begin position="2534"/>
        <end position="2688"/>
    </location>
</feature>
<dbReference type="OrthoDB" id="6262482at2759"/>
<dbReference type="FunFam" id="2.20.100.10:FF:000001">
    <property type="entry name" value="semaphorin-5A isoform X1"/>
    <property type="match status" value="5"/>
</dbReference>
<feature type="disulfide bond" evidence="14">
    <location>
        <begin position="1373"/>
        <end position="1391"/>
    </location>
</feature>
<comment type="similarity">
    <text evidence="2">Belongs to the thrombospondin family.</text>
</comment>
<evidence type="ECO:0000313" key="22">
    <source>
        <dbReference type="Proteomes" id="UP000018468"/>
    </source>
</evidence>
<dbReference type="InterPro" id="IPR002919">
    <property type="entry name" value="TIL_dom"/>
</dbReference>
<dbReference type="EMBL" id="AHAT01010093">
    <property type="status" value="NOT_ANNOTATED_CDS"/>
    <property type="molecule type" value="Genomic_DNA"/>
</dbReference>
<dbReference type="InterPro" id="IPR044004">
    <property type="entry name" value="TSP1_spondin_dom"/>
</dbReference>
<feature type="disulfide bond" evidence="14">
    <location>
        <begin position="1520"/>
        <end position="1532"/>
    </location>
</feature>
<dbReference type="GO" id="GO:0031012">
    <property type="term" value="C:extracellular matrix"/>
    <property type="evidence" value="ECO:0000318"/>
    <property type="project" value="GO_Central"/>
</dbReference>
<dbReference type="CDD" id="cd00057">
    <property type="entry name" value="FA58C"/>
    <property type="match status" value="2"/>
</dbReference>
<dbReference type="InterPro" id="IPR002172">
    <property type="entry name" value="LDrepeatLR_classA_rpt"/>
</dbReference>
<evidence type="ECO:0000256" key="13">
    <source>
        <dbReference type="PROSITE-ProRule" id="PRU00039"/>
    </source>
</evidence>
<dbReference type="CDD" id="cd19941">
    <property type="entry name" value="TIL"/>
    <property type="match status" value="16"/>
</dbReference>
<dbReference type="eggNOG" id="KOG3509">
    <property type="taxonomic scope" value="Eukaryota"/>
</dbReference>
<feature type="disulfide bond" evidence="14">
    <location>
        <begin position="1527"/>
        <end position="1545"/>
    </location>
</feature>
<feature type="compositionally biased region" description="Polar residues" evidence="15">
    <location>
        <begin position="2188"/>
        <end position="2198"/>
    </location>
</feature>
<dbReference type="PROSITE" id="PS01225">
    <property type="entry name" value="CTCK_2"/>
    <property type="match status" value="1"/>
</dbReference>
<dbReference type="Gene3D" id="2.10.70.10">
    <property type="entry name" value="Complement Module, domain 1"/>
    <property type="match status" value="1"/>
</dbReference>
<evidence type="ECO:0000256" key="11">
    <source>
        <dbReference type="ARBA" id="ARBA00023180"/>
    </source>
</evidence>
<reference evidence="21" key="3">
    <citation type="submission" date="2025-09" db="UniProtKB">
        <authorList>
            <consortium name="Ensembl"/>
        </authorList>
    </citation>
    <scope>IDENTIFICATION</scope>
</reference>
<dbReference type="SMART" id="SM00231">
    <property type="entry name" value="FA58C"/>
    <property type="match status" value="2"/>
</dbReference>
<feature type="region of interest" description="Disordered" evidence="15">
    <location>
        <begin position="2458"/>
        <end position="2530"/>
    </location>
</feature>
<dbReference type="PROSITE" id="PS50068">
    <property type="entry name" value="LDLRA_2"/>
    <property type="match status" value="14"/>
</dbReference>
<feature type="disulfide bond" evidence="14">
    <location>
        <begin position="1624"/>
        <end position="1636"/>
    </location>
</feature>
<feature type="compositionally biased region" description="Pro residues" evidence="15">
    <location>
        <begin position="2165"/>
        <end position="2174"/>
    </location>
</feature>
<feature type="disulfide bond" evidence="14">
    <location>
        <begin position="3030"/>
        <end position="3042"/>
    </location>
</feature>
<dbReference type="InterPro" id="IPR001007">
    <property type="entry name" value="VWF_dom"/>
</dbReference>
<feature type="disulfide bond" evidence="14">
    <location>
        <begin position="1410"/>
        <end position="1428"/>
    </location>
</feature>
<reference evidence="22" key="1">
    <citation type="submission" date="2011-12" db="EMBL/GenBank/DDBJ databases">
        <title>The Draft Genome of Lepisosteus oculatus.</title>
        <authorList>
            <consortium name="The Broad Institute Genome Assembly &amp; Analysis Group"/>
            <consortium name="Computational R&amp;D Group"/>
            <consortium name="and Sequencing Platform"/>
            <person name="Di Palma F."/>
            <person name="Alfoldi J."/>
            <person name="Johnson J."/>
            <person name="Berlin A."/>
            <person name="Gnerre S."/>
            <person name="Jaffe D."/>
            <person name="MacCallum I."/>
            <person name="Young S."/>
            <person name="Walker B.J."/>
            <person name="Lander E.S."/>
            <person name="Lindblad-Toh K."/>
        </authorList>
    </citation>
    <scope>NUCLEOTIDE SEQUENCE [LARGE SCALE GENOMIC DNA]</scope>
</reference>
<dbReference type="PANTHER" id="PTHR11339">
    <property type="entry name" value="EXTRACELLULAR MATRIX GLYCOPROTEIN RELATED"/>
    <property type="match status" value="1"/>
</dbReference>
<feature type="region of interest" description="Disordered" evidence="15">
    <location>
        <begin position="2153"/>
        <end position="2224"/>
    </location>
</feature>
<feature type="disulfide bond" evidence="14">
    <location>
        <begin position="2376"/>
        <end position="2388"/>
    </location>
</feature>
<evidence type="ECO:0000259" key="19">
    <source>
        <dbReference type="PROSITE" id="PS50184"/>
    </source>
</evidence>
<dbReference type="eggNOG" id="KOG4475">
    <property type="taxonomic scope" value="Eukaryota"/>
</dbReference>
<dbReference type="InterPro" id="IPR014853">
    <property type="entry name" value="VWF/SSPO/ZAN-like_Cys-rich_dom"/>
</dbReference>
<feature type="disulfide bond" evidence="14">
    <location>
        <begin position="1444"/>
        <end position="1456"/>
    </location>
</feature>
<dbReference type="eggNOG" id="KOG3611">
    <property type="taxonomic scope" value="Eukaryota"/>
</dbReference>
<evidence type="ECO:0000259" key="18">
    <source>
        <dbReference type="PROSITE" id="PS50022"/>
    </source>
</evidence>
<dbReference type="SUPFAM" id="SSF57424">
    <property type="entry name" value="LDL receptor-like module"/>
    <property type="match status" value="14"/>
</dbReference>
<feature type="signal peptide" evidence="16">
    <location>
        <begin position="1"/>
        <end position="16"/>
    </location>
</feature>
<evidence type="ECO:0000256" key="12">
    <source>
        <dbReference type="ARBA" id="ARBA00045981"/>
    </source>
</evidence>
<feature type="region of interest" description="Disordered" evidence="15">
    <location>
        <begin position="2772"/>
        <end position="2904"/>
    </location>
</feature>
<dbReference type="Pfam" id="PF00094">
    <property type="entry name" value="VWD"/>
    <property type="match status" value="3"/>
</dbReference>
<feature type="chain" id="PRO_5004868580" description="SCO-spondin" evidence="16">
    <location>
        <begin position="17"/>
        <end position="5892"/>
    </location>
</feature>
<keyword evidence="4" id="KW-0964">Secreted</keyword>
<dbReference type="SUPFAM" id="SSF57603">
    <property type="entry name" value="FnI-like domain"/>
    <property type="match status" value="3"/>
</dbReference>
<feature type="disulfide bond" evidence="14">
    <location>
        <begin position="1567"/>
        <end position="1585"/>
    </location>
</feature>
<feature type="disulfide bond" evidence="14">
    <location>
        <begin position="3037"/>
        <end position="3055"/>
    </location>
</feature>
<dbReference type="Pfam" id="PF00090">
    <property type="entry name" value="TSP_1"/>
    <property type="match status" value="25"/>
</dbReference>
<comment type="subcellular location">
    <subcellularLocation>
        <location evidence="1">Secreted</location>
        <location evidence="1">Extracellular space</location>
    </subcellularLocation>
</comment>
<evidence type="ECO:0000256" key="9">
    <source>
        <dbReference type="ARBA" id="ARBA00022889"/>
    </source>
</evidence>
<evidence type="ECO:0000256" key="6">
    <source>
        <dbReference type="ARBA" id="ARBA00022729"/>
    </source>
</evidence>
<feature type="disulfide bond" evidence="14">
    <location>
        <begin position="2970"/>
        <end position="2982"/>
    </location>
</feature>
<proteinExistence type="inferred from homology"/>
<feature type="compositionally biased region" description="Polar residues" evidence="15">
    <location>
        <begin position="2153"/>
        <end position="2162"/>
    </location>
</feature>
<dbReference type="eggNOG" id="KOG3539">
    <property type="taxonomic scope" value="Eukaryota"/>
</dbReference>
<dbReference type="PROSITE" id="PS01209">
    <property type="entry name" value="LDLRA_1"/>
    <property type="match status" value="7"/>
</dbReference>
<evidence type="ECO:0000256" key="5">
    <source>
        <dbReference type="ARBA" id="ARBA00022536"/>
    </source>
</evidence>
<dbReference type="eggNOG" id="KOG1216">
    <property type="taxonomic scope" value="Eukaryota"/>
</dbReference>
<name>W5MQB1_LEPOC</name>
<dbReference type="PANTHER" id="PTHR11339:SF396">
    <property type="entry name" value="SCO-SPONDIN"/>
    <property type="match status" value="1"/>
</dbReference>
<dbReference type="PROSITE" id="PS01208">
    <property type="entry name" value="VWFC_1"/>
    <property type="match status" value="1"/>
</dbReference>
<dbReference type="SMART" id="SM00192">
    <property type="entry name" value="LDLa"/>
    <property type="match status" value="15"/>
</dbReference>
<dbReference type="EMBL" id="AHAT01010091">
    <property type="status" value="NOT_ANNOTATED_CDS"/>
    <property type="molecule type" value="Genomic_DNA"/>
</dbReference>
<evidence type="ECO:0000259" key="17">
    <source>
        <dbReference type="PROSITE" id="PS01225"/>
    </source>
</evidence>
<dbReference type="InterPro" id="IPR036084">
    <property type="entry name" value="Ser_inhib-like_sf"/>
</dbReference>
<dbReference type="eggNOG" id="KOG1215">
    <property type="taxonomic scope" value="Eukaryota"/>
</dbReference>
<dbReference type="FunFam" id="2.20.100.10:FF:000002">
    <property type="entry name" value="Unc-5 netrin receptor C"/>
    <property type="match status" value="2"/>
</dbReference>
<dbReference type="Pfam" id="PF19028">
    <property type="entry name" value="TSP1_spondin"/>
    <property type="match status" value="1"/>
</dbReference>
<keyword evidence="11" id="KW-0325">Glycoprotein</keyword>
<feature type="disulfide bond" evidence="14">
    <location>
        <begin position="2977"/>
        <end position="2995"/>
    </location>
</feature>
<keyword evidence="7" id="KW-0677">Repeat</keyword>
<dbReference type="Pfam" id="PF00057">
    <property type="entry name" value="Ldl_recept_a"/>
    <property type="match status" value="14"/>
</dbReference>
<evidence type="ECO:0000256" key="2">
    <source>
        <dbReference type="ARBA" id="ARBA00009456"/>
    </source>
</evidence>
<feature type="disulfide bond" evidence="14">
    <location>
        <begin position="3049"/>
        <end position="3064"/>
    </location>
</feature>
<dbReference type="PROSITE" id="PS01286">
    <property type="entry name" value="FA58C_2"/>
    <property type="match status" value="2"/>
</dbReference>
<dbReference type="SUPFAM" id="SSF82895">
    <property type="entry name" value="TSP-1 type 1 repeat"/>
    <property type="match status" value="28"/>
</dbReference>
<dbReference type="Ensembl" id="ENSLOCT00000010585.1">
    <property type="protein sequence ID" value="ENSLOCP00000010570.1"/>
    <property type="gene ID" value="ENSLOCG00000008668.1"/>
</dbReference>
<dbReference type="FunFam" id="2.10.25.10:FF:000055">
    <property type="entry name" value="alpha-tectorin isoform X1"/>
    <property type="match status" value="2"/>
</dbReference>
<feature type="disulfide bond" evidence="14">
    <location>
        <begin position="1725"/>
        <end position="1740"/>
    </location>
</feature>
<dbReference type="GeneID" id="102688990"/>
<feature type="disulfide bond" evidence="14">
    <location>
        <begin position="1451"/>
        <end position="1469"/>
    </location>
</feature>
<feature type="domain" description="VWFC" evidence="19">
    <location>
        <begin position="2069"/>
        <end position="2130"/>
    </location>
</feature>
<dbReference type="Pfam" id="PF00754">
    <property type="entry name" value="F5_F8_type_C"/>
    <property type="match status" value="2"/>
</dbReference>
<feature type="compositionally biased region" description="Gly residues" evidence="15">
    <location>
        <begin position="2833"/>
        <end position="2845"/>
    </location>
</feature>
<dbReference type="SUPFAM" id="SSF49785">
    <property type="entry name" value="Galactose-binding domain-like"/>
    <property type="match status" value="2"/>
</dbReference>
<evidence type="ECO:0000256" key="4">
    <source>
        <dbReference type="ARBA" id="ARBA00022525"/>
    </source>
</evidence>
<dbReference type="CDD" id="cd00112">
    <property type="entry name" value="LDLa"/>
    <property type="match status" value="14"/>
</dbReference>
<dbReference type="InterPro" id="IPR001846">
    <property type="entry name" value="VWF_type-D"/>
</dbReference>
<feature type="disulfide bond" evidence="14">
    <location>
        <begin position="1713"/>
        <end position="1731"/>
    </location>
</feature>
<feature type="disulfide bond" evidence="14">
    <location>
        <begin position="1643"/>
        <end position="1658"/>
    </location>
</feature>
<dbReference type="SUPFAM" id="SSF57567">
    <property type="entry name" value="Serine protease inhibitors"/>
    <property type="match status" value="15"/>
</dbReference>